<organism evidence="2 3">
    <name type="scientific">Pocillopora damicornis</name>
    <name type="common">Cauliflower coral</name>
    <name type="synonym">Millepora damicornis</name>
    <dbReference type="NCBI Taxonomy" id="46731"/>
    <lineage>
        <taxon>Eukaryota</taxon>
        <taxon>Metazoa</taxon>
        <taxon>Cnidaria</taxon>
        <taxon>Anthozoa</taxon>
        <taxon>Hexacorallia</taxon>
        <taxon>Scleractinia</taxon>
        <taxon>Astrocoeniina</taxon>
        <taxon>Pocilloporidae</taxon>
        <taxon>Pocillopora</taxon>
    </lineage>
</organism>
<dbReference type="EMBL" id="RCHS01001679">
    <property type="protein sequence ID" value="RMX52187.1"/>
    <property type="molecule type" value="Genomic_DNA"/>
</dbReference>
<feature type="domain" description="PiggyBac transposable element-derived protein" evidence="1">
    <location>
        <begin position="60"/>
        <end position="127"/>
    </location>
</feature>
<proteinExistence type="predicted"/>
<evidence type="ECO:0000259" key="1">
    <source>
        <dbReference type="Pfam" id="PF13843"/>
    </source>
</evidence>
<protein>
    <recommendedName>
        <fullName evidence="1">PiggyBac transposable element-derived protein domain-containing protein</fullName>
    </recommendedName>
</protein>
<name>A0A3M6UEU2_POCDA</name>
<dbReference type="Pfam" id="PF13843">
    <property type="entry name" value="DDE_Tnp_1_7"/>
    <property type="match status" value="1"/>
</dbReference>
<dbReference type="AlphaFoldDB" id="A0A3M6UEU2"/>
<dbReference type="Proteomes" id="UP000275408">
    <property type="component" value="Unassembled WGS sequence"/>
</dbReference>
<comment type="caution">
    <text evidence="2">The sequence shown here is derived from an EMBL/GenBank/DDBJ whole genome shotgun (WGS) entry which is preliminary data.</text>
</comment>
<gene>
    <name evidence="2" type="ORF">pdam_00024476</name>
</gene>
<evidence type="ECO:0000313" key="3">
    <source>
        <dbReference type="Proteomes" id="UP000275408"/>
    </source>
</evidence>
<dbReference type="InterPro" id="IPR029526">
    <property type="entry name" value="PGBD"/>
</dbReference>
<evidence type="ECO:0000313" key="2">
    <source>
        <dbReference type="EMBL" id="RMX52187.1"/>
    </source>
</evidence>
<sequence length="130" mass="15055">MLSHTLVRKKKKKARKVTMKNFLLKRANQMLFNGLAHCNKVMLSNCPFHVLTRDLGENATAKDFFKVFIDDAYIDKIIPYTDAYAHPKGDQMFTTTRVEISAYLGLNILIKIHELPQLAMYWDSDKFIEG</sequence>
<keyword evidence="3" id="KW-1185">Reference proteome</keyword>
<reference evidence="2 3" key="1">
    <citation type="journal article" date="2018" name="Sci. Rep.">
        <title>Comparative analysis of the Pocillopora damicornis genome highlights role of immune system in coral evolution.</title>
        <authorList>
            <person name="Cunning R."/>
            <person name="Bay R.A."/>
            <person name="Gillette P."/>
            <person name="Baker A.C."/>
            <person name="Traylor-Knowles N."/>
        </authorList>
    </citation>
    <scope>NUCLEOTIDE SEQUENCE [LARGE SCALE GENOMIC DNA]</scope>
    <source>
        <strain evidence="2">RSMAS</strain>
        <tissue evidence="2">Whole animal</tissue>
    </source>
</reference>
<accession>A0A3M6UEU2</accession>